<dbReference type="GO" id="GO:0005216">
    <property type="term" value="F:monoatomic ion channel activity"/>
    <property type="evidence" value="ECO:0007669"/>
    <property type="project" value="InterPro"/>
</dbReference>
<dbReference type="Pfam" id="PF00520">
    <property type="entry name" value="Ion_trans"/>
    <property type="match status" value="1"/>
</dbReference>
<dbReference type="InterPro" id="IPR005821">
    <property type="entry name" value="Ion_trans_dom"/>
</dbReference>
<reference evidence="15 16" key="1">
    <citation type="submission" date="2023-03" db="EMBL/GenBank/DDBJ databases">
        <title>High-quality genome of Scylla paramamosain provides insights in environmental adaptation.</title>
        <authorList>
            <person name="Zhang L."/>
        </authorList>
    </citation>
    <scope>NUCLEOTIDE SEQUENCE [LARGE SCALE GENOMIC DNA]</scope>
    <source>
        <strain evidence="15">LZ_2023a</strain>
        <tissue evidence="15">Muscle</tissue>
    </source>
</reference>
<dbReference type="InterPro" id="IPR002110">
    <property type="entry name" value="Ankyrin_rpt"/>
</dbReference>
<comment type="caution">
    <text evidence="15">The sequence shown here is derived from an EMBL/GenBank/DDBJ whole genome shotgun (WGS) entry which is preliminary data.</text>
</comment>
<keyword evidence="7 12" id="KW-0040">ANK repeat</keyword>
<name>A0AAW0UUE6_SCYPA</name>
<feature type="transmembrane region" description="Helical" evidence="13">
    <location>
        <begin position="580"/>
        <end position="602"/>
    </location>
</feature>
<keyword evidence="2" id="KW-0813">Transport</keyword>
<dbReference type="GO" id="GO:0034703">
    <property type="term" value="C:cation channel complex"/>
    <property type="evidence" value="ECO:0007669"/>
    <property type="project" value="UniProtKB-ARBA"/>
</dbReference>
<evidence type="ECO:0000256" key="12">
    <source>
        <dbReference type="PROSITE-ProRule" id="PRU00023"/>
    </source>
</evidence>
<dbReference type="Proteomes" id="UP001487740">
    <property type="component" value="Unassembled WGS sequence"/>
</dbReference>
<dbReference type="SUPFAM" id="SSF48403">
    <property type="entry name" value="Ankyrin repeat"/>
    <property type="match status" value="2"/>
</dbReference>
<evidence type="ECO:0000256" key="8">
    <source>
        <dbReference type="ARBA" id="ARBA00023065"/>
    </source>
</evidence>
<dbReference type="PROSITE" id="PS50297">
    <property type="entry name" value="ANK_REP_REGION"/>
    <property type="match status" value="4"/>
</dbReference>
<feature type="domain" description="Ion transport" evidence="14">
    <location>
        <begin position="540"/>
        <end position="672"/>
    </location>
</feature>
<evidence type="ECO:0000256" key="1">
    <source>
        <dbReference type="ARBA" id="ARBA00004141"/>
    </source>
</evidence>
<keyword evidence="10" id="KW-0325">Glycoprotein</keyword>
<evidence type="ECO:0000313" key="15">
    <source>
        <dbReference type="EMBL" id="KAK8403151.1"/>
    </source>
</evidence>
<dbReference type="InterPro" id="IPR052076">
    <property type="entry name" value="TRP_cation_channel"/>
</dbReference>
<keyword evidence="3" id="KW-0716">Sensory transduction</keyword>
<feature type="repeat" description="ANK" evidence="12">
    <location>
        <begin position="379"/>
        <end position="411"/>
    </location>
</feature>
<evidence type="ECO:0000256" key="13">
    <source>
        <dbReference type="SAM" id="Phobius"/>
    </source>
</evidence>
<evidence type="ECO:0000256" key="11">
    <source>
        <dbReference type="ARBA" id="ARBA00023303"/>
    </source>
</evidence>
<evidence type="ECO:0000256" key="2">
    <source>
        <dbReference type="ARBA" id="ARBA00022448"/>
    </source>
</evidence>
<evidence type="ECO:0000256" key="10">
    <source>
        <dbReference type="ARBA" id="ARBA00023180"/>
    </source>
</evidence>
<evidence type="ECO:0000256" key="3">
    <source>
        <dbReference type="ARBA" id="ARBA00022606"/>
    </source>
</evidence>
<comment type="subcellular location">
    <subcellularLocation>
        <location evidence="1">Membrane</location>
        <topology evidence="1">Multi-pass membrane protein</topology>
    </subcellularLocation>
</comment>
<evidence type="ECO:0000259" key="14">
    <source>
        <dbReference type="Pfam" id="PF00520"/>
    </source>
</evidence>
<keyword evidence="5" id="KW-0677">Repeat</keyword>
<proteinExistence type="predicted"/>
<dbReference type="AlphaFoldDB" id="A0AAW0UUE6"/>
<organism evidence="15 16">
    <name type="scientific">Scylla paramamosain</name>
    <name type="common">Mud crab</name>
    <dbReference type="NCBI Taxonomy" id="85552"/>
    <lineage>
        <taxon>Eukaryota</taxon>
        <taxon>Metazoa</taxon>
        <taxon>Ecdysozoa</taxon>
        <taxon>Arthropoda</taxon>
        <taxon>Crustacea</taxon>
        <taxon>Multicrustacea</taxon>
        <taxon>Malacostraca</taxon>
        <taxon>Eumalacostraca</taxon>
        <taxon>Eucarida</taxon>
        <taxon>Decapoda</taxon>
        <taxon>Pleocyemata</taxon>
        <taxon>Brachyura</taxon>
        <taxon>Eubrachyura</taxon>
        <taxon>Portunoidea</taxon>
        <taxon>Portunidae</taxon>
        <taxon>Portuninae</taxon>
        <taxon>Scylla</taxon>
    </lineage>
</organism>
<keyword evidence="6 13" id="KW-1133">Transmembrane helix</keyword>
<keyword evidence="8" id="KW-0406">Ion transport</keyword>
<dbReference type="SMART" id="SM00248">
    <property type="entry name" value="ANK"/>
    <property type="match status" value="8"/>
</dbReference>
<dbReference type="Pfam" id="PF12796">
    <property type="entry name" value="Ank_2"/>
    <property type="match status" value="3"/>
</dbReference>
<evidence type="ECO:0000256" key="4">
    <source>
        <dbReference type="ARBA" id="ARBA00022692"/>
    </source>
</evidence>
<accession>A0AAW0UUE6</accession>
<evidence type="ECO:0000256" key="5">
    <source>
        <dbReference type="ARBA" id="ARBA00022737"/>
    </source>
</evidence>
<gene>
    <name evidence="15" type="ORF">O3P69_000977</name>
</gene>
<keyword evidence="11" id="KW-0407">Ion channel</keyword>
<feature type="repeat" description="ANK" evidence="12">
    <location>
        <begin position="126"/>
        <end position="158"/>
    </location>
</feature>
<dbReference type="PROSITE" id="PS50088">
    <property type="entry name" value="ANK_REPEAT"/>
    <property type="match status" value="4"/>
</dbReference>
<feature type="transmembrane region" description="Helical" evidence="13">
    <location>
        <begin position="540"/>
        <end position="560"/>
    </location>
</feature>
<evidence type="ECO:0000313" key="16">
    <source>
        <dbReference type="Proteomes" id="UP001487740"/>
    </source>
</evidence>
<keyword evidence="9 13" id="KW-0472">Membrane</keyword>
<dbReference type="PANTHER" id="PTHR47143:SF1">
    <property type="entry name" value="ION_TRANS DOMAIN-CONTAINING PROTEIN"/>
    <property type="match status" value="1"/>
</dbReference>
<dbReference type="PANTHER" id="PTHR47143">
    <property type="entry name" value="TRANSIENT RECEPTOR POTENTIAL CATION CHANNEL PROTEIN PAINLESS"/>
    <property type="match status" value="1"/>
</dbReference>
<protein>
    <recommendedName>
        <fullName evidence="14">Ion transport domain-containing protein</fullName>
    </recommendedName>
</protein>
<feature type="transmembrane region" description="Helical" evidence="13">
    <location>
        <begin position="638"/>
        <end position="661"/>
    </location>
</feature>
<feature type="repeat" description="ANK" evidence="12">
    <location>
        <begin position="159"/>
        <end position="191"/>
    </location>
</feature>
<dbReference type="EMBL" id="JARAKH010000007">
    <property type="protein sequence ID" value="KAK8403151.1"/>
    <property type="molecule type" value="Genomic_DNA"/>
</dbReference>
<keyword evidence="4 13" id="KW-0812">Transmembrane</keyword>
<evidence type="ECO:0000256" key="9">
    <source>
        <dbReference type="ARBA" id="ARBA00023136"/>
    </source>
</evidence>
<sequence>MNGSQASLLQSGISASPCPTTAIGNARSAANRRKCSAALECFRWHKADAQAELTLLPSTSPLGATLQDWRLVKDGAAMSRTQMDKDKFKPTETMPPIFVAIQSGDVEEVKDELMDDPETALSTRYAGALPIHMACHMRRLDMLNFLLQAGAKVDAMEGLGQTALHLAVFYAWHEGVETLLKYGASPNALCEPPPGVKGLKIETAMHMAVRRGDLPSTVLLLQHRPDLAQRDSDLCSVLHLAASSRNLEVVRQILKEKQINEVIRSKESKGNSVLHMALMTECDAVCEATIHDLVKELVQAGVNINHVNLQGESPLFFAAHHRLSHVVETLIGFGADVTVVTRSGQSLLHAACLQGCATSLGHILKTGQVQDLVTSCDNDGYAPFHYAVKSGSIDCCELLLTNGDHLTRLNKDGLTRCSVILRQLPSATQLLTRLFDNHVHLSNVPHHDPNFRVTFDYSVITLEEDLVIMFANLKKYLYQWETYTKIIALASSAFVLFSCFPSFKHIDSLPLHYRSMNTSRENSSEPSTDEMTETMMSPKVVRYAAAISAFFSWVEFMMLLGRFPSLGSYVLMFTRVARSIIKFLAAFSSFIIGFALSFMVLFPKKSEFNTLPLSFTKTLMMMIGEIEFSNLISDLDPLSGVFLVAFLFLVCILMTNLLIGLAVNDLPDLKRQGKIRRLSKQVSYLVSYERLMVVARSLFCFPRQLRILLTQRCKIPQSVDVFPNKSNGHSVSRSSPYPIPSETLQEAIMLGNEDSKIEFNTMEEEDTLPMQFRSFKIKYDRDRRQLHRRLAQLPDTITTDTMLKERLDRMEQMIQYQILHLSLQLQKHHSVCSNCQQHSPETQAQKEQWETVIPKNFQAINATQSCPIQSSVNNWLPGQEAQPLPAVQGAPQLIPGNMTLQTLSQQYSSMYEKQA</sequence>
<dbReference type="InterPro" id="IPR036770">
    <property type="entry name" value="Ankyrin_rpt-contain_sf"/>
</dbReference>
<keyword evidence="16" id="KW-1185">Reference proteome</keyword>
<dbReference type="Gene3D" id="1.25.40.20">
    <property type="entry name" value="Ankyrin repeat-containing domain"/>
    <property type="match status" value="2"/>
</dbReference>
<feature type="repeat" description="ANK" evidence="12">
    <location>
        <begin position="310"/>
        <end position="342"/>
    </location>
</feature>
<evidence type="ECO:0000256" key="6">
    <source>
        <dbReference type="ARBA" id="ARBA00022989"/>
    </source>
</evidence>
<evidence type="ECO:0000256" key="7">
    <source>
        <dbReference type="ARBA" id="ARBA00023043"/>
    </source>
</evidence>